<reference evidence="3" key="1">
    <citation type="submission" date="2016-10" db="EMBL/GenBank/DDBJ databases">
        <authorList>
            <person name="Varghese N."/>
            <person name="Submissions S."/>
        </authorList>
    </citation>
    <scope>NUCLEOTIDE SEQUENCE [LARGE SCALE GENOMIC DNA]</scope>
    <source>
        <strain evidence="3">CGMCC 1.7285</strain>
    </source>
</reference>
<dbReference type="Pfam" id="PF01370">
    <property type="entry name" value="Epimerase"/>
    <property type="match status" value="1"/>
</dbReference>
<proteinExistence type="predicted"/>
<evidence type="ECO:0000313" key="3">
    <source>
        <dbReference type="Proteomes" id="UP000199424"/>
    </source>
</evidence>
<dbReference type="RefSeq" id="WP_092856155.1">
    <property type="nucleotide sequence ID" value="NZ_FOYU01000001.1"/>
</dbReference>
<accession>A0A1I6GRV1</accession>
<keyword evidence="3" id="KW-1185">Reference proteome</keyword>
<dbReference type="InterPro" id="IPR036291">
    <property type="entry name" value="NAD(P)-bd_dom_sf"/>
</dbReference>
<dbReference type="CDD" id="cd05232">
    <property type="entry name" value="UDP_G4E_4_SDR_e"/>
    <property type="match status" value="1"/>
</dbReference>
<dbReference type="InterPro" id="IPR050177">
    <property type="entry name" value="Lipid_A_modif_metabolic_enz"/>
</dbReference>
<organism evidence="2 3">
    <name type="scientific">Pseudidiomarina maritima</name>
    <dbReference type="NCBI Taxonomy" id="519453"/>
    <lineage>
        <taxon>Bacteria</taxon>
        <taxon>Pseudomonadati</taxon>
        <taxon>Pseudomonadota</taxon>
        <taxon>Gammaproteobacteria</taxon>
        <taxon>Alteromonadales</taxon>
        <taxon>Idiomarinaceae</taxon>
        <taxon>Pseudidiomarina</taxon>
    </lineage>
</organism>
<dbReference type="InterPro" id="IPR001509">
    <property type="entry name" value="Epimerase_deHydtase"/>
</dbReference>
<evidence type="ECO:0000313" key="2">
    <source>
        <dbReference type="EMBL" id="SFR44811.1"/>
    </source>
</evidence>
<gene>
    <name evidence="2" type="ORF">SAMN04488070_1125</name>
</gene>
<name>A0A1I6GRV1_9GAMM</name>
<dbReference type="PANTHER" id="PTHR43245:SF58">
    <property type="entry name" value="BLL5923 PROTEIN"/>
    <property type="match status" value="1"/>
</dbReference>
<sequence length="318" mass="34433">MTDSISRIALTGGTGFVGSNLLERLCSEELSVLNMGRSCGIGSVMEHAFFDLGDTSFDVQGSLREIDVLIHCAARAHVMDETLEKPLDAYLQFNTDSTLRLASQAAAAGVKRFIYLSSVKALGESTRIGKPFAYDSPLAPEDDYGVSKARAEDGLRDIAARTGMEVTIIRPPLVYGRGVKANFAAMMRLAGRNLPLPLASIRNKRSMVALDNLIDLISTCITHPLAGNQTFMVSDDADVSTPELLSAMTRAYDKKPRLLPCPPSILSLGASLLGKRAVAERLLGSLQVDIEHTKQVLGWAPRVKLDDVLKEMVRDSVI</sequence>
<dbReference type="Proteomes" id="UP000199424">
    <property type="component" value="Unassembled WGS sequence"/>
</dbReference>
<dbReference type="EMBL" id="FOYU01000001">
    <property type="protein sequence ID" value="SFR44811.1"/>
    <property type="molecule type" value="Genomic_DNA"/>
</dbReference>
<dbReference type="Gene3D" id="3.40.50.720">
    <property type="entry name" value="NAD(P)-binding Rossmann-like Domain"/>
    <property type="match status" value="1"/>
</dbReference>
<dbReference type="AlphaFoldDB" id="A0A1I6GRV1"/>
<dbReference type="SUPFAM" id="SSF51735">
    <property type="entry name" value="NAD(P)-binding Rossmann-fold domains"/>
    <property type="match status" value="1"/>
</dbReference>
<feature type="domain" description="NAD-dependent epimerase/dehydratase" evidence="1">
    <location>
        <begin position="8"/>
        <end position="228"/>
    </location>
</feature>
<evidence type="ECO:0000259" key="1">
    <source>
        <dbReference type="Pfam" id="PF01370"/>
    </source>
</evidence>
<dbReference type="PANTHER" id="PTHR43245">
    <property type="entry name" value="BIFUNCTIONAL POLYMYXIN RESISTANCE PROTEIN ARNA"/>
    <property type="match status" value="1"/>
</dbReference>
<protein>
    <submittedName>
        <fullName evidence="2">NAD dependent epimerase/dehydratase family protein</fullName>
    </submittedName>
</protein>